<comment type="caution">
    <text evidence="1">The sequence shown here is derived from an EMBL/GenBank/DDBJ whole genome shotgun (WGS) entry which is preliminary data.</text>
</comment>
<name>A0A9J5WLX2_SOLCO</name>
<accession>A0A9J5WLX2</accession>
<sequence>MKLKNINMLDGLLLQKLRGERYYLRLLLMNIRGPKSYEALRTVDGRCYTTFREAAEKMAYYILITT</sequence>
<organism evidence="1 2">
    <name type="scientific">Solanum commersonii</name>
    <name type="common">Commerson's wild potato</name>
    <name type="synonym">Commerson's nightshade</name>
    <dbReference type="NCBI Taxonomy" id="4109"/>
    <lineage>
        <taxon>Eukaryota</taxon>
        <taxon>Viridiplantae</taxon>
        <taxon>Streptophyta</taxon>
        <taxon>Embryophyta</taxon>
        <taxon>Tracheophyta</taxon>
        <taxon>Spermatophyta</taxon>
        <taxon>Magnoliopsida</taxon>
        <taxon>eudicotyledons</taxon>
        <taxon>Gunneridae</taxon>
        <taxon>Pentapetalae</taxon>
        <taxon>asterids</taxon>
        <taxon>lamiids</taxon>
        <taxon>Solanales</taxon>
        <taxon>Solanaceae</taxon>
        <taxon>Solanoideae</taxon>
        <taxon>Solaneae</taxon>
        <taxon>Solanum</taxon>
    </lineage>
</organism>
<keyword evidence="2" id="KW-1185">Reference proteome</keyword>
<dbReference type="EMBL" id="JACXVP010000011">
    <property type="protein sequence ID" value="KAG5576923.1"/>
    <property type="molecule type" value="Genomic_DNA"/>
</dbReference>
<protein>
    <submittedName>
        <fullName evidence="1">Uncharacterized protein</fullName>
    </submittedName>
</protein>
<reference evidence="1 2" key="1">
    <citation type="submission" date="2020-09" db="EMBL/GenBank/DDBJ databases">
        <title>De no assembly of potato wild relative species, Solanum commersonii.</title>
        <authorList>
            <person name="Cho K."/>
        </authorList>
    </citation>
    <scope>NUCLEOTIDE SEQUENCE [LARGE SCALE GENOMIC DNA]</scope>
    <source>
        <strain evidence="1">LZ3.2</strain>
        <tissue evidence="1">Leaf</tissue>
    </source>
</reference>
<evidence type="ECO:0000313" key="2">
    <source>
        <dbReference type="Proteomes" id="UP000824120"/>
    </source>
</evidence>
<dbReference type="AlphaFoldDB" id="A0A9J5WLX2"/>
<evidence type="ECO:0000313" key="1">
    <source>
        <dbReference type="EMBL" id="KAG5576923.1"/>
    </source>
</evidence>
<proteinExistence type="predicted"/>
<dbReference type="Proteomes" id="UP000824120">
    <property type="component" value="Chromosome 11"/>
</dbReference>
<gene>
    <name evidence="1" type="ORF">H5410_057057</name>
</gene>